<dbReference type="InterPro" id="IPR050261">
    <property type="entry name" value="FrsA_esterase"/>
</dbReference>
<feature type="region of interest" description="Disordered" evidence="2">
    <location>
        <begin position="26"/>
        <end position="52"/>
    </location>
</feature>
<protein>
    <recommendedName>
        <fullName evidence="4">Xaa-Pro dipeptidyl-peptidase-like domain-containing protein</fullName>
    </recommendedName>
</protein>
<evidence type="ECO:0000313" key="5">
    <source>
        <dbReference type="EMBL" id="EIT69021.1"/>
    </source>
</evidence>
<dbReference type="PATRIC" id="fig|1172194.4.peg.2516"/>
<evidence type="ECO:0000313" key="6">
    <source>
        <dbReference type="Proteomes" id="UP000003704"/>
    </source>
</evidence>
<gene>
    <name evidence="5" type="ORF">WQQ_26030</name>
</gene>
<dbReference type="InterPro" id="IPR000383">
    <property type="entry name" value="Xaa-Pro-like_dom"/>
</dbReference>
<evidence type="ECO:0000256" key="1">
    <source>
        <dbReference type="ARBA" id="ARBA00022801"/>
    </source>
</evidence>
<keyword evidence="1" id="KW-0378">Hydrolase</keyword>
<reference evidence="5 6" key="1">
    <citation type="journal article" date="2012" name="J. Bacteriol.">
        <title>Genome Sequence of n-Alkane-Degrading Hydrocarboniphaga effusa Strain AP103T (ATCC BAA-332T).</title>
        <authorList>
            <person name="Chang H.K."/>
            <person name="Zylstra G.J."/>
            <person name="Chae J.C."/>
        </authorList>
    </citation>
    <scope>NUCLEOTIDE SEQUENCE [LARGE SCALE GENOMIC DNA]</scope>
    <source>
        <strain evidence="5 6">AP103</strain>
    </source>
</reference>
<keyword evidence="6" id="KW-1185">Reference proteome</keyword>
<sequence length="650" mass="68225">MRKPASAVLLSLMVGAFVAITGCSSNSPDDADVGGGDGGTLTPSCDTPMPPAATQHSLVIASPSDPDPTANPAATTEIFYTVMTPARCAGDAFPVVLQSHGYGGTRETALATDGTLHPESPHFPSMDQLTQALPYHGYVVISFDERGHGESTNANARIIDPAAETQDARALLDWAYDHADEFGILRQSGTGIERDIKVGTLGYSYGGAFQMPLAAIDPRIDAIVPNGTWHGLLYSLMPGDSLKLGFGGLLCVLALTGGVSNTPIVATLCNTIGPFGLGAYNVRSRADLVAAVSRPTARPRAVSEAEMIPFFDTHGMNYFRRQQKAGQGWGFGERDARLRKVPALFVQGNRDVLFNLTEAYWNHRYFSEAGGDVRLISTEGGHMNPLANQIEGNANCGSVTGVAAVLGWFDHHLKHIDSAAYDALPKICLSVADTRGAPAADVGLALERFPVGALSGSGSVPATLATATASVAAAAISPTFVPVTTITGNDKVLAGAPTIARITVLRGSPALPNQSTNAFVGVGIKRGSQTILVDDQLTPFVEGEHTNNRNIAEDDRILLPAIGERLQDGDQVGLLLYPQHIQYAAIVSAEGLSGLTGIVNYIAGTPIPPITSALEPVLGLLYVNPYSVELSDVQLPILVPGEYSGSRLLQ</sequence>
<dbReference type="GO" id="GO:0052689">
    <property type="term" value="F:carboxylic ester hydrolase activity"/>
    <property type="evidence" value="ECO:0007669"/>
    <property type="project" value="UniProtKB-ARBA"/>
</dbReference>
<dbReference type="EMBL" id="AKGD01000002">
    <property type="protein sequence ID" value="EIT69021.1"/>
    <property type="molecule type" value="Genomic_DNA"/>
</dbReference>
<dbReference type="STRING" id="1172194.WQQ_26030"/>
<proteinExistence type="predicted"/>
<dbReference type="PANTHER" id="PTHR22946">
    <property type="entry name" value="DIENELACTONE HYDROLASE DOMAIN-CONTAINING PROTEIN-RELATED"/>
    <property type="match status" value="1"/>
</dbReference>
<dbReference type="Proteomes" id="UP000003704">
    <property type="component" value="Unassembled WGS sequence"/>
</dbReference>
<evidence type="ECO:0000259" key="4">
    <source>
        <dbReference type="Pfam" id="PF02129"/>
    </source>
</evidence>
<dbReference type="Pfam" id="PF02129">
    <property type="entry name" value="Peptidase_S15"/>
    <property type="match status" value="1"/>
</dbReference>
<dbReference type="Gene3D" id="3.40.50.1820">
    <property type="entry name" value="alpha/beta hydrolase"/>
    <property type="match status" value="1"/>
</dbReference>
<organism evidence="5 6">
    <name type="scientific">Hydrocarboniphaga effusa AP103</name>
    <dbReference type="NCBI Taxonomy" id="1172194"/>
    <lineage>
        <taxon>Bacteria</taxon>
        <taxon>Pseudomonadati</taxon>
        <taxon>Pseudomonadota</taxon>
        <taxon>Gammaproteobacteria</taxon>
        <taxon>Nevskiales</taxon>
        <taxon>Nevskiaceae</taxon>
        <taxon>Hydrocarboniphaga</taxon>
    </lineage>
</organism>
<name>I8HZK3_9GAMM</name>
<evidence type="ECO:0000256" key="2">
    <source>
        <dbReference type="SAM" id="MobiDB-lite"/>
    </source>
</evidence>
<feature type="signal peptide" evidence="3">
    <location>
        <begin position="1"/>
        <end position="19"/>
    </location>
</feature>
<dbReference type="PROSITE" id="PS51257">
    <property type="entry name" value="PROKAR_LIPOPROTEIN"/>
    <property type="match status" value="1"/>
</dbReference>
<evidence type="ECO:0000256" key="3">
    <source>
        <dbReference type="SAM" id="SignalP"/>
    </source>
</evidence>
<feature type="chain" id="PRO_5003713244" description="Xaa-Pro dipeptidyl-peptidase-like domain-containing protein" evidence="3">
    <location>
        <begin position="20"/>
        <end position="650"/>
    </location>
</feature>
<dbReference type="InterPro" id="IPR029058">
    <property type="entry name" value="AB_hydrolase_fold"/>
</dbReference>
<accession>I8HZK3</accession>
<dbReference type="RefSeq" id="WP_007185546.1">
    <property type="nucleotide sequence ID" value="NZ_AKGD01000002.1"/>
</dbReference>
<dbReference type="OrthoDB" id="9806163at2"/>
<dbReference type="SUPFAM" id="SSF53474">
    <property type="entry name" value="alpha/beta-Hydrolases"/>
    <property type="match status" value="1"/>
</dbReference>
<keyword evidence="3" id="KW-0732">Signal</keyword>
<comment type="caution">
    <text evidence="5">The sequence shown here is derived from an EMBL/GenBank/DDBJ whole genome shotgun (WGS) entry which is preliminary data.</text>
</comment>
<dbReference type="AlphaFoldDB" id="I8HZK3"/>
<feature type="domain" description="Xaa-Pro dipeptidyl-peptidase-like" evidence="4">
    <location>
        <begin position="80"/>
        <end position="383"/>
    </location>
</feature>
<dbReference type="PANTHER" id="PTHR22946:SF9">
    <property type="entry name" value="POLYKETIDE TRANSFERASE AF380"/>
    <property type="match status" value="1"/>
</dbReference>